<sequence>MLNNQVAKAVRIALAFSAASTAVFSSSSIAAEDGIEKVERIQVTGSRIKRTDLETSSPVTVMTAEEIKLSGFTRVEDVLNQLPQIEAAENSFLANGATGTATVDLRGLGSNRTLVLINGRRMQAGSITSQVADINQIPASLIKRVDVLTGGAAAVYGADAVAGVVNFVMDDEFDGISLNVGSSGYQHNNDNKYMQGLMDDRGYDYDTGNTGIDGKAYSIDFTIGGGFDGGKGHAVGYVTYNRQNELVQGTRDYSSCALSDDGKSCGGSATAPNPNFDIYPVVDGVVDYEQNFFGNLNPNGQGFLEDDGTRYNFAPVNHFLRPNERFTFGTFIDYEINEHFRPYLEFSFMHNRTAGQIAESGTFFNEEILFDYNNPLLSDIQKQQLQTLFNQNGDDQFVAYIGKRNVEGGPRADNLEHTSYRILTGMEGEINDSWSYDISYNYSATTSSSVYKNDLLAPKIAPRVGAVGTECDEADDCLLYNVFELDGVTAEQAAQLAGVGTQTGLVTQIIYSGYVTGEFDWSLPSASAPIAAVFGFERREQDYERISDTVYEEGQLLGQGGPSPSLYGAIDVNELYAELQVPVLDELNVSAAARWSDYSTTGSDTTYSIGTDYTIADAYKLRASYAKVVRAPNIGELFSAQSISLWSGVDSCAGDTPVLSQSQCANTGVSASQYGNISSSPASQYNQFAGGNPELEPEEGDTITIGLVANPFDNFNFSIDYFKIEIEKVVGTVGAERIVDNCAKTGDAFFCDSVSRSPSGSLWLGQTGFVTNLSDNIGAQTWEGVDFTAGYKMDLEQGALNFDINGFYSIQKEVEPILGDADLAYDCAGVVSTDCFASPKWRHTANVNYLRDDWRVGVKWRYYGTVDYEGATDSLLIEDGGIEAYNFIDVSGSYSYNEHLSFTGGMNNIFDKEPPLVGGTVSSNANTIAGFYDSLGRFVHVSFNLKF</sequence>
<evidence type="ECO:0000256" key="3">
    <source>
        <dbReference type="ARBA" id="ARBA00022452"/>
    </source>
</evidence>
<dbReference type="PANTHER" id="PTHR47234:SF2">
    <property type="entry name" value="TONB-DEPENDENT RECEPTOR"/>
    <property type="match status" value="1"/>
</dbReference>
<dbReference type="Gene3D" id="2.170.130.10">
    <property type="entry name" value="TonB-dependent receptor, plug domain"/>
    <property type="match status" value="1"/>
</dbReference>
<evidence type="ECO:0000259" key="14">
    <source>
        <dbReference type="Pfam" id="PF07715"/>
    </source>
</evidence>
<evidence type="ECO:0000256" key="6">
    <source>
        <dbReference type="ARBA" id="ARBA00023077"/>
    </source>
</evidence>
<dbReference type="KEGG" id="part:PARC_a1317"/>
<keyword evidence="8 9" id="KW-0998">Cell outer membrane</keyword>
<dbReference type="SUPFAM" id="SSF56935">
    <property type="entry name" value="Porins"/>
    <property type="match status" value="1"/>
</dbReference>
<dbReference type="InterPro" id="IPR036942">
    <property type="entry name" value="Beta-barrel_TonB_sf"/>
</dbReference>
<keyword evidence="5 12" id="KW-0732">Signal</keyword>
<dbReference type="Pfam" id="PF00593">
    <property type="entry name" value="TonB_dep_Rec_b-barrel"/>
    <property type="match status" value="1"/>
</dbReference>
<evidence type="ECO:0000256" key="7">
    <source>
        <dbReference type="ARBA" id="ARBA00023136"/>
    </source>
</evidence>
<dbReference type="PROSITE" id="PS01156">
    <property type="entry name" value="TONB_DEPENDENT_REC_2"/>
    <property type="match status" value="1"/>
</dbReference>
<dbReference type="Gene3D" id="2.40.170.20">
    <property type="entry name" value="TonB-dependent receptor, beta-barrel domain"/>
    <property type="match status" value="1"/>
</dbReference>
<dbReference type="PROSITE" id="PS52016">
    <property type="entry name" value="TONB_DEPENDENT_REC_3"/>
    <property type="match status" value="1"/>
</dbReference>
<feature type="domain" description="TonB-dependent receptor-like beta-barrel" evidence="13">
    <location>
        <begin position="387"/>
        <end position="909"/>
    </location>
</feature>
<evidence type="ECO:0000313" key="16">
    <source>
        <dbReference type="Proteomes" id="UP000016505"/>
    </source>
</evidence>
<evidence type="ECO:0000256" key="2">
    <source>
        <dbReference type="ARBA" id="ARBA00022448"/>
    </source>
</evidence>
<feature type="chain" id="PRO_5012741888" description="TonB-dependent receptor" evidence="12">
    <location>
        <begin position="31"/>
        <end position="947"/>
    </location>
</feature>
<evidence type="ECO:0000313" key="15">
    <source>
        <dbReference type="EMBL" id="ATC85948.1"/>
    </source>
</evidence>
<dbReference type="InterPro" id="IPR010917">
    <property type="entry name" value="TonB_rcpt_CS"/>
</dbReference>
<dbReference type="PANTHER" id="PTHR47234">
    <property type="match status" value="1"/>
</dbReference>
<evidence type="ECO:0000256" key="8">
    <source>
        <dbReference type="ARBA" id="ARBA00023237"/>
    </source>
</evidence>
<evidence type="ECO:0000256" key="5">
    <source>
        <dbReference type="ARBA" id="ARBA00022729"/>
    </source>
</evidence>
<dbReference type="EMBL" id="CP011025">
    <property type="protein sequence ID" value="ATC85948.1"/>
    <property type="molecule type" value="Genomic_DNA"/>
</dbReference>
<dbReference type="InterPro" id="IPR000531">
    <property type="entry name" value="Beta-barrel_TonB"/>
</dbReference>
<evidence type="ECO:0000256" key="1">
    <source>
        <dbReference type="ARBA" id="ARBA00004571"/>
    </source>
</evidence>
<reference evidence="15 16" key="1">
    <citation type="journal article" date="2012" name="J. Bacteriol.">
        <title>Genome sequences of type strains of seven species of the marine bacterium Pseudoalteromonas.</title>
        <authorList>
            <person name="Xie B.B."/>
            <person name="Shu Y.L."/>
            <person name="Qin Q.L."/>
            <person name="Rong J.C."/>
            <person name="Zhang X.Y."/>
            <person name="Chen X.L."/>
            <person name="Shi M."/>
            <person name="He H.L."/>
            <person name="Zhou B.C."/>
            <person name="Zhang Y.Z."/>
        </authorList>
    </citation>
    <scope>NUCLEOTIDE SEQUENCE [LARGE SCALE GENOMIC DNA]</scope>
    <source>
        <strain evidence="15 16">A 37-1-2</strain>
    </source>
</reference>
<accession>A0A290S1E6</accession>
<dbReference type="InterPro" id="IPR039426">
    <property type="entry name" value="TonB-dep_rcpt-like"/>
</dbReference>
<dbReference type="InterPro" id="IPR012910">
    <property type="entry name" value="Plug_dom"/>
</dbReference>
<evidence type="ECO:0008006" key="17">
    <source>
        <dbReference type="Google" id="ProtNLM"/>
    </source>
</evidence>
<protein>
    <recommendedName>
        <fullName evidence="17">TonB-dependent receptor</fullName>
    </recommendedName>
</protein>
<evidence type="ECO:0000256" key="10">
    <source>
        <dbReference type="PROSITE-ProRule" id="PRU10144"/>
    </source>
</evidence>
<name>A0A290S1E6_9GAMM</name>
<keyword evidence="3 9" id="KW-1134">Transmembrane beta strand</keyword>
<feature type="short sequence motif" description="TonB C-terminal box" evidence="10">
    <location>
        <begin position="930"/>
        <end position="947"/>
    </location>
</feature>
<comment type="similarity">
    <text evidence="9 11">Belongs to the TonB-dependent receptor family.</text>
</comment>
<keyword evidence="7 9" id="KW-0472">Membrane</keyword>
<dbReference type="GO" id="GO:0009279">
    <property type="term" value="C:cell outer membrane"/>
    <property type="evidence" value="ECO:0007669"/>
    <property type="project" value="UniProtKB-SubCell"/>
</dbReference>
<evidence type="ECO:0000256" key="12">
    <source>
        <dbReference type="SAM" id="SignalP"/>
    </source>
</evidence>
<keyword evidence="2 9" id="KW-0813">Transport</keyword>
<keyword evidence="4 9" id="KW-0812">Transmembrane</keyword>
<dbReference type="Proteomes" id="UP000016505">
    <property type="component" value="Chromosome I"/>
</dbReference>
<feature type="signal peptide" evidence="12">
    <location>
        <begin position="1"/>
        <end position="30"/>
    </location>
</feature>
<organism evidence="15 16">
    <name type="scientific">Pseudoalteromonas arctica A 37-1-2</name>
    <dbReference type="NCBI Taxonomy" id="1117313"/>
    <lineage>
        <taxon>Bacteria</taxon>
        <taxon>Pseudomonadati</taxon>
        <taxon>Pseudomonadota</taxon>
        <taxon>Gammaproteobacteria</taxon>
        <taxon>Alteromonadales</taxon>
        <taxon>Pseudoalteromonadaceae</taxon>
        <taxon>Pseudoalteromonas</taxon>
    </lineage>
</organism>
<comment type="subcellular location">
    <subcellularLocation>
        <location evidence="1 9">Cell outer membrane</location>
        <topology evidence="1 9">Multi-pass membrane protein</topology>
    </subcellularLocation>
</comment>
<dbReference type="Pfam" id="PF07715">
    <property type="entry name" value="Plug"/>
    <property type="match status" value="1"/>
</dbReference>
<dbReference type="InterPro" id="IPR037066">
    <property type="entry name" value="Plug_dom_sf"/>
</dbReference>
<evidence type="ECO:0000256" key="9">
    <source>
        <dbReference type="PROSITE-ProRule" id="PRU01360"/>
    </source>
</evidence>
<gene>
    <name evidence="15" type="ORF">PARC_a1317</name>
</gene>
<proteinExistence type="inferred from homology"/>
<evidence type="ECO:0000256" key="11">
    <source>
        <dbReference type="RuleBase" id="RU003357"/>
    </source>
</evidence>
<dbReference type="AlphaFoldDB" id="A0A290S1E6"/>
<evidence type="ECO:0000259" key="13">
    <source>
        <dbReference type="Pfam" id="PF00593"/>
    </source>
</evidence>
<dbReference type="OrthoDB" id="176248at2"/>
<evidence type="ECO:0000256" key="4">
    <source>
        <dbReference type="ARBA" id="ARBA00022692"/>
    </source>
</evidence>
<keyword evidence="6 11" id="KW-0798">TonB box</keyword>
<feature type="domain" description="TonB-dependent receptor plug" evidence="14">
    <location>
        <begin position="53"/>
        <end position="164"/>
    </location>
</feature>
<dbReference type="RefSeq" id="WP_010553696.1">
    <property type="nucleotide sequence ID" value="NZ_CP011025.1"/>
</dbReference>